<evidence type="ECO:0000259" key="8">
    <source>
        <dbReference type="PROSITE" id="PS50850"/>
    </source>
</evidence>
<protein>
    <submittedName>
        <fullName evidence="9">MFS transporter</fullName>
    </submittedName>
</protein>
<dbReference type="InterPro" id="IPR011701">
    <property type="entry name" value="MFS"/>
</dbReference>
<accession>A0A9Y2IDG4</accession>
<proteinExistence type="predicted"/>
<dbReference type="GO" id="GO:0022857">
    <property type="term" value="F:transmembrane transporter activity"/>
    <property type="evidence" value="ECO:0007669"/>
    <property type="project" value="InterPro"/>
</dbReference>
<dbReference type="PANTHER" id="PTHR43045">
    <property type="entry name" value="SHIKIMATE TRANSPORTER"/>
    <property type="match status" value="1"/>
</dbReference>
<name>A0A9Y2IDG4_9PSEU</name>
<evidence type="ECO:0000256" key="7">
    <source>
        <dbReference type="SAM" id="Phobius"/>
    </source>
</evidence>
<dbReference type="PROSITE" id="PS00217">
    <property type="entry name" value="SUGAR_TRANSPORT_2"/>
    <property type="match status" value="1"/>
</dbReference>
<evidence type="ECO:0000313" key="10">
    <source>
        <dbReference type="Proteomes" id="UP001236014"/>
    </source>
</evidence>
<dbReference type="AlphaFoldDB" id="A0A9Y2IDG4"/>
<dbReference type="PANTHER" id="PTHR43045:SF4">
    <property type="entry name" value="TRANSPORTER YDFJ-RELATED"/>
    <property type="match status" value="1"/>
</dbReference>
<dbReference type="Pfam" id="PF07690">
    <property type="entry name" value="MFS_1"/>
    <property type="match status" value="1"/>
</dbReference>
<dbReference type="InterPro" id="IPR005829">
    <property type="entry name" value="Sugar_transporter_CS"/>
</dbReference>
<keyword evidence="2" id="KW-0813">Transport</keyword>
<feature type="transmembrane region" description="Helical" evidence="7">
    <location>
        <begin position="283"/>
        <end position="304"/>
    </location>
</feature>
<feature type="transmembrane region" description="Helical" evidence="7">
    <location>
        <begin position="346"/>
        <end position="368"/>
    </location>
</feature>
<sequence length="453" mass="47781">MTGPATSPPAARGAKTSTRNAVIGASFGFFVDMFDVYLPVVALTPAMNYFLPPAVSPGSRAVITSLIFVATLIGRPLGSLIFGRLADKVGRRRVTLWSITGCGICTLLIALLPGYHAVGLLGVVLMVVLRLIDGVFLGGEYTGATPLAMEAVPTGKRGWYGGLVGMGFPISYCAISLVTFIMLRITPSGGSDSAYSQWGWRVPFLVGAALCAVFCVYFSRTVEESETWKSAKKSRTPIRDVLVGSSRKQFLQVFVIMSGIWFASNLASGLLPSALQYQAHVSATQVTAALVIVQAIHSVLFPFLGLLSEKIGRRKFLAWSGIGIGVVCAGAFATISLGWYSGFGAVLLLTLVIRLSGGSTFAVTPSYLCERFPPAVRGSGFGLGYSMPLILTSFYAYYQGWLEHIMPSGFTAAALLVLGGALVFVGSLIGPETKDVDLGVATAGQPQAKPVSA</sequence>
<feature type="transmembrane region" description="Helical" evidence="7">
    <location>
        <begin position="94"/>
        <end position="112"/>
    </location>
</feature>
<feature type="transmembrane region" description="Helical" evidence="7">
    <location>
        <begin position="21"/>
        <end position="42"/>
    </location>
</feature>
<keyword evidence="5 7" id="KW-1133">Transmembrane helix</keyword>
<dbReference type="PROSITE" id="PS50850">
    <property type="entry name" value="MFS"/>
    <property type="match status" value="1"/>
</dbReference>
<evidence type="ECO:0000256" key="4">
    <source>
        <dbReference type="ARBA" id="ARBA00022692"/>
    </source>
</evidence>
<evidence type="ECO:0000313" key="9">
    <source>
        <dbReference type="EMBL" id="WIX76488.1"/>
    </source>
</evidence>
<comment type="subcellular location">
    <subcellularLocation>
        <location evidence="1">Cell membrane</location>
        <topology evidence="1">Multi-pass membrane protein</topology>
    </subcellularLocation>
</comment>
<evidence type="ECO:0000256" key="6">
    <source>
        <dbReference type="ARBA" id="ARBA00023136"/>
    </source>
</evidence>
<evidence type="ECO:0000256" key="3">
    <source>
        <dbReference type="ARBA" id="ARBA00022475"/>
    </source>
</evidence>
<feature type="transmembrane region" description="Helical" evidence="7">
    <location>
        <begin position="250"/>
        <end position="271"/>
    </location>
</feature>
<keyword evidence="3" id="KW-1003">Cell membrane</keyword>
<keyword evidence="6 7" id="KW-0472">Membrane</keyword>
<evidence type="ECO:0000256" key="2">
    <source>
        <dbReference type="ARBA" id="ARBA00022448"/>
    </source>
</evidence>
<reference evidence="9 10" key="1">
    <citation type="submission" date="2023-06" db="EMBL/GenBank/DDBJ databases">
        <authorList>
            <person name="Oyuntsetseg B."/>
            <person name="Kim S.B."/>
        </authorList>
    </citation>
    <scope>NUCLEOTIDE SEQUENCE [LARGE SCALE GENOMIC DNA]</scope>
    <source>
        <strain evidence="9 10">2-15</strain>
    </source>
</reference>
<gene>
    <name evidence="9" type="ORF">QRX50_34175</name>
</gene>
<dbReference type="KEGG" id="acab:QRX50_34175"/>
<feature type="transmembrane region" description="Helical" evidence="7">
    <location>
        <begin position="159"/>
        <end position="186"/>
    </location>
</feature>
<dbReference type="InterPro" id="IPR020846">
    <property type="entry name" value="MFS_dom"/>
</dbReference>
<keyword evidence="10" id="KW-1185">Reference proteome</keyword>
<feature type="transmembrane region" description="Helical" evidence="7">
    <location>
        <begin position="316"/>
        <end position="340"/>
    </location>
</feature>
<dbReference type="PROSITE" id="PS00216">
    <property type="entry name" value="SUGAR_TRANSPORT_1"/>
    <property type="match status" value="1"/>
</dbReference>
<evidence type="ECO:0000256" key="5">
    <source>
        <dbReference type="ARBA" id="ARBA00022989"/>
    </source>
</evidence>
<evidence type="ECO:0000256" key="1">
    <source>
        <dbReference type="ARBA" id="ARBA00004651"/>
    </source>
</evidence>
<organism evidence="9 10">
    <name type="scientific">Amycolatopsis carbonis</name>
    <dbReference type="NCBI Taxonomy" id="715471"/>
    <lineage>
        <taxon>Bacteria</taxon>
        <taxon>Bacillati</taxon>
        <taxon>Actinomycetota</taxon>
        <taxon>Actinomycetes</taxon>
        <taxon>Pseudonocardiales</taxon>
        <taxon>Pseudonocardiaceae</taxon>
        <taxon>Amycolatopsis</taxon>
    </lineage>
</organism>
<dbReference type="Proteomes" id="UP001236014">
    <property type="component" value="Chromosome"/>
</dbReference>
<dbReference type="SUPFAM" id="SSF103473">
    <property type="entry name" value="MFS general substrate transporter"/>
    <property type="match status" value="1"/>
</dbReference>
<dbReference type="GO" id="GO:0005886">
    <property type="term" value="C:plasma membrane"/>
    <property type="evidence" value="ECO:0007669"/>
    <property type="project" value="UniProtKB-SubCell"/>
</dbReference>
<feature type="domain" description="Major facilitator superfamily (MFS) profile" evidence="8">
    <location>
        <begin position="21"/>
        <end position="438"/>
    </location>
</feature>
<dbReference type="Gene3D" id="1.20.1250.20">
    <property type="entry name" value="MFS general substrate transporter like domains"/>
    <property type="match status" value="2"/>
</dbReference>
<feature type="transmembrane region" description="Helical" evidence="7">
    <location>
        <begin position="118"/>
        <end position="138"/>
    </location>
</feature>
<feature type="transmembrane region" description="Helical" evidence="7">
    <location>
        <begin position="62"/>
        <end position="82"/>
    </location>
</feature>
<dbReference type="EMBL" id="CP127294">
    <property type="protein sequence ID" value="WIX76488.1"/>
    <property type="molecule type" value="Genomic_DNA"/>
</dbReference>
<feature type="transmembrane region" description="Helical" evidence="7">
    <location>
        <begin position="380"/>
        <end position="398"/>
    </location>
</feature>
<feature type="transmembrane region" description="Helical" evidence="7">
    <location>
        <begin position="198"/>
        <end position="219"/>
    </location>
</feature>
<keyword evidence="4 7" id="KW-0812">Transmembrane</keyword>
<feature type="transmembrane region" description="Helical" evidence="7">
    <location>
        <begin position="410"/>
        <end position="429"/>
    </location>
</feature>
<dbReference type="InterPro" id="IPR036259">
    <property type="entry name" value="MFS_trans_sf"/>
</dbReference>
<dbReference type="RefSeq" id="WP_285967236.1">
    <property type="nucleotide sequence ID" value="NZ_CP127294.1"/>
</dbReference>